<evidence type="ECO:0000313" key="2">
    <source>
        <dbReference type="Proteomes" id="UP001589783"/>
    </source>
</evidence>
<gene>
    <name evidence="1" type="ORF">ACFFJD_08985</name>
</gene>
<keyword evidence="2" id="KW-1185">Reference proteome</keyword>
<comment type="caution">
    <text evidence="1">The sequence shown here is derived from an EMBL/GenBank/DDBJ whole genome shotgun (WGS) entry which is preliminary data.</text>
</comment>
<dbReference type="Proteomes" id="UP001589783">
    <property type="component" value="Unassembled WGS sequence"/>
</dbReference>
<organism evidence="1 2">
    <name type="scientific">Gordonia phosphorivorans</name>
    <dbReference type="NCBI Taxonomy" id="1056982"/>
    <lineage>
        <taxon>Bacteria</taxon>
        <taxon>Bacillati</taxon>
        <taxon>Actinomycetota</taxon>
        <taxon>Actinomycetes</taxon>
        <taxon>Mycobacteriales</taxon>
        <taxon>Gordoniaceae</taxon>
        <taxon>Gordonia</taxon>
    </lineage>
</organism>
<name>A0ABV6H841_9ACTN</name>
<proteinExistence type="predicted"/>
<accession>A0ABV6H841</accession>
<reference evidence="1 2" key="1">
    <citation type="submission" date="2024-09" db="EMBL/GenBank/DDBJ databases">
        <authorList>
            <person name="Sun Q."/>
            <person name="Mori K."/>
        </authorList>
    </citation>
    <scope>NUCLEOTIDE SEQUENCE [LARGE SCALE GENOMIC DNA]</scope>
    <source>
        <strain evidence="1 2">CCM 7957</strain>
    </source>
</reference>
<evidence type="ECO:0000313" key="1">
    <source>
        <dbReference type="EMBL" id="MFC0314985.1"/>
    </source>
</evidence>
<dbReference type="RefSeq" id="WP_382363269.1">
    <property type="nucleotide sequence ID" value="NZ_JBHLWV010000019.1"/>
</dbReference>
<dbReference type="EMBL" id="JBHLWV010000019">
    <property type="protein sequence ID" value="MFC0314985.1"/>
    <property type="molecule type" value="Genomic_DNA"/>
</dbReference>
<dbReference type="Pfam" id="PF12079">
    <property type="entry name" value="DUF3558"/>
    <property type="match status" value="1"/>
</dbReference>
<sequence length="214" mass="23183">MLRPTNRLGSWSSSVRKGAALVLPGLLVIACGASVNDTEEVASESVASEASQTVSLPFSSPFKNRWNSANDGTEYEPCVALSTFELERIGVQTDSVRDAAGTDGQTLRGCTWDFERASDGGRWVVSQMVANSVGLDTYRQKYAADHWLPDRQISGRRVGITEAGSLGECMTYVQSGGAGITTLVLHHRLPHPPVHEVCDRAIEFTKATIDKMPR</sequence>
<dbReference type="PROSITE" id="PS51257">
    <property type="entry name" value="PROKAR_LIPOPROTEIN"/>
    <property type="match status" value="1"/>
</dbReference>
<dbReference type="InterPro" id="IPR024520">
    <property type="entry name" value="DUF3558"/>
</dbReference>
<protein>
    <submittedName>
        <fullName evidence="1">DUF3558 domain-containing protein</fullName>
    </submittedName>
</protein>